<dbReference type="GO" id="GO:0005524">
    <property type="term" value="F:ATP binding"/>
    <property type="evidence" value="ECO:0007669"/>
    <property type="project" value="UniProtKB-KW"/>
</dbReference>
<evidence type="ECO:0000256" key="4">
    <source>
        <dbReference type="SAM" id="MobiDB-lite"/>
    </source>
</evidence>
<dbReference type="STRING" id="1895771.BGO89_13400"/>
<sequence length="599" mass="67334">MTLFSCTSLTKAYFEKILFEDISFGMQDGERCGIIGRNGVGKSSLLRIVAGLEEPDAGTVAINREVRIEYLSQQPLWDVDATALDAVMNGYKSTHGHWEEWELETNARITLGRLGITGMHQNVRTMSGGQRKRVAIARAILADPDLLILDEPTNHLDADSVQWLQDQLQNSAKGLLLVTHDRYFLDAVSTRIIELDQRKLYFYDGSYEKYLERKESMVATQDATEEHLRNKLRQELAWLQKGAKARRTKQKSRIDWIAKMQAEPARTEQRDIKIEVGSRFLGGRIIDAVDISRSIGDTLLFTAHTWRAKPGDKIGIIGANGAGKSTLLQVLAGRIPPDTGYVTVGDTATIGFFEQEPKDLQENETVLANVRAVAEYIDTGVGRERYISARELCDRFQFTPKQQNAYVHTLSGGERRRLSLLRILMANPNVIFLDEPTNDFDIATLGALEDYLQFFKGVLLVVSHDRAFLDATVDTIWSFEENARIREYPGNYSAYLEKREKGGSASAAGQPSAEQPKAKDAGSTPQATRKKLSFNEKREFEDLERSIATLESRKQEIEEQIGSGSADYRLIQTLSEELQQTTDAIDTATLRWLELGERA</sequence>
<dbReference type="Gene3D" id="3.40.50.300">
    <property type="entry name" value="P-loop containing nucleotide triphosphate hydrolases"/>
    <property type="match status" value="2"/>
</dbReference>
<dbReference type="GO" id="GO:0003677">
    <property type="term" value="F:DNA binding"/>
    <property type="evidence" value="ECO:0007669"/>
    <property type="project" value="InterPro"/>
</dbReference>
<dbReference type="SMART" id="SM00382">
    <property type="entry name" value="AAA"/>
    <property type="match status" value="2"/>
</dbReference>
<dbReference type="InterPro" id="IPR003439">
    <property type="entry name" value="ABC_transporter-like_ATP-bd"/>
</dbReference>
<keyword evidence="1" id="KW-0547">Nucleotide-binding</keyword>
<keyword evidence="3" id="KW-0175">Coiled coil</keyword>
<dbReference type="PROSITE" id="PS00211">
    <property type="entry name" value="ABC_TRANSPORTER_1"/>
    <property type="match status" value="2"/>
</dbReference>
<dbReference type="PANTHER" id="PTHR42855">
    <property type="entry name" value="ABC TRANSPORTER ATP-BINDING SUBUNIT"/>
    <property type="match status" value="1"/>
</dbReference>
<dbReference type="InterPro" id="IPR032524">
    <property type="entry name" value="ABC_tran_C"/>
</dbReference>
<dbReference type="InterPro" id="IPR032781">
    <property type="entry name" value="ABC_tran_Xtn"/>
</dbReference>
<comment type="caution">
    <text evidence="6">The sequence shown here is derived from an EMBL/GenBank/DDBJ whole genome shotgun (WGS) entry which is preliminary data.</text>
</comment>
<dbReference type="FunFam" id="3.40.50.300:FF:000011">
    <property type="entry name" value="Putative ABC transporter ATP-binding component"/>
    <property type="match status" value="1"/>
</dbReference>
<dbReference type="InterPro" id="IPR027417">
    <property type="entry name" value="P-loop_NTPase"/>
</dbReference>
<proteinExistence type="predicted"/>
<keyword evidence="2" id="KW-0067">ATP-binding</keyword>
<dbReference type="Gene3D" id="1.10.287.380">
    <property type="entry name" value="Valyl-tRNA synthetase, C-terminal domain"/>
    <property type="match status" value="1"/>
</dbReference>
<evidence type="ECO:0000256" key="3">
    <source>
        <dbReference type="SAM" id="Coils"/>
    </source>
</evidence>
<dbReference type="EMBL" id="MKVH01000025">
    <property type="protein sequence ID" value="OJX56325.1"/>
    <property type="molecule type" value="Genomic_DNA"/>
</dbReference>
<dbReference type="SUPFAM" id="SSF52540">
    <property type="entry name" value="P-loop containing nucleoside triphosphate hydrolases"/>
    <property type="match status" value="2"/>
</dbReference>
<feature type="domain" description="ABC transporter" evidence="5">
    <location>
        <begin position="4"/>
        <end position="222"/>
    </location>
</feature>
<evidence type="ECO:0000313" key="7">
    <source>
        <dbReference type="Proteomes" id="UP000184233"/>
    </source>
</evidence>
<dbReference type="Pfam" id="PF12848">
    <property type="entry name" value="ABC_tran_Xtn"/>
    <property type="match status" value="1"/>
</dbReference>
<dbReference type="Pfam" id="PF16326">
    <property type="entry name" value="ABC_tran_CTD"/>
    <property type="match status" value="1"/>
</dbReference>
<dbReference type="CDD" id="cd03221">
    <property type="entry name" value="ABCF_EF-3"/>
    <property type="match status" value="2"/>
</dbReference>
<name>A0A1M3KV79_9BACT</name>
<dbReference type="InterPro" id="IPR037118">
    <property type="entry name" value="Val-tRNA_synth_C_sf"/>
</dbReference>
<dbReference type="AlphaFoldDB" id="A0A1M3KV79"/>
<dbReference type="Proteomes" id="UP000184233">
    <property type="component" value="Unassembled WGS sequence"/>
</dbReference>
<evidence type="ECO:0000256" key="1">
    <source>
        <dbReference type="ARBA" id="ARBA00022741"/>
    </source>
</evidence>
<dbReference type="InterPro" id="IPR051309">
    <property type="entry name" value="ABCF_ATPase"/>
</dbReference>
<dbReference type="PROSITE" id="PS50893">
    <property type="entry name" value="ABC_TRANSPORTER_2"/>
    <property type="match status" value="2"/>
</dbReference>
<evidence type="ECO:0000256" key="2">
    <source>
        <dbReference type="ARBA" id="ARBA00022840"/>
    </source>
</evidence>
<organism evidence="6 7">
    <name type="scientific">Candidatus Kapaibacterium thiocyanatum</name>
    <dbReference type="NCBI Taxonomy" id="1895771"/>
    <lineage>
        <taxon>Bacteria</taxon>
        <taxon>Pseudomonadati</taxon>
        <taxon>Candidatus Kapaibacteriota</taxon>
        <taxon>Candidatus Kapaibacteriia</taxon>
        <taxon>Candidatus Kapaibacteriales</taxon>
        <taxon>Candidatus Kapaibacteriaceae</taxon>
        <taxon>Candidatus Kapaibacterium</taxon>
    </lineage>
</organism>
<dbReference type="Pfam" id="PF00005">
    <property type="entry name" value="ABC_tran"/>
    <property type="match status" value="2"/>
</dbReference>
<dbReference type="InterPro" id="IPR003593">
    <property type="entry name" value="AAA+_ATPase"/>
</dbReference>
<feature type="coiled-coil region" evidence="3">
    <location>
        <begin position="540"/>
        <end position="591"/>
    </location>
</feature>
<feature type="compositionally biased region" description="Low complexity" evidence="4">
    <location>
        <begin position="503"/>
        <end position="513"/>
    </location>
</feature>
<evidence type="ECO:0000259" key="5">
    <source>
        <dbReference type="PROSITE" id="PS50893"/>
    </source>
</evidence>
<gene>
    <name evidence="6" type="ORF">BGO89_13400</name>
</gene>
<protein>
    <recommendedName>
        <fullName evidence="5">ABC transporter domain-containing protein</fullName>
    </recommendedName>
</protein>
<reference evidence="6 7" key="1">
    <citation type="submission" date="2016-09" db="EMBL/GenBank/DDBJ databases">
        <title>Genome-resolved meta-omics ties microbial dynamics to process performance in biotechnology for thiocyanate degradation.</title>
        <authorList>
            <person name="Kantor R.S."/>
            <person name="Huddy R.J."/>
            <person name="Iyer R."/>
            <person name="Thomas B.C."/>
            <person name="Brown C.T."/>
            <person name="Anantharaman K."/>
            <person name="Tringe S."/>
            <person name="Hettich R.L."/>
            <person name="Harrison S.T."/>
            <person name="Banfield J.F."/>
        </authorList>
    </citation>
    <scope>NUCLEOTIDE SEQUENCE [LARGE SCALE GENOMIC DNA]</scope>
    <source>
        <strain evidence="6">59-99</strain>
    </source>
</reference>
<dbReference type="PANTHER" id="PTHR42855:SF1">
    <property type="entry name" value="ABC TRANSPORTER DOMAIN-CONTAINING PROTEIN"/>
    <property type="match status" value="1"/>
</dbReference>
<evidence type="ECO:0000313" key="6">
    <source>
        <dbReference type="EMBL" id="OJX56325.1"/>
    </source>
</evidence>
<feature type="domain" description="ABC transporter" evidence="5">
    <location>
        <begin position="286"/>
        <end position="506"/>
    </location>
</feature>
<dbReference type="InterPro" id="IPR017871">
    <property type="entry name" value="ABC_transporter-like_CS"/>
</dbReference>
<accession>A0A1M3KV79</accession>
<feature type="region of interest" description="Disordered" evidence="4">
    <location>
        <begin position="503"/>
        <end position="535"/>
    </location>
</feature>
<dbReference type="GO" id="GO:0016887">
    <property type="term" value="F:ATP hydrolysis activity"/>
    <property type="evidence" value="ECO:0007669"/>
    <property type="project" value="InterPro"/>
</dbReference>